<evidence type="ECO:0000313" key="1">
    <source>
        <dbReference type="EMBL" id="WNG43783.1"/>
    </source>
</evidence>
<dbReference type="NCBIfam" id="TIGR03184">
    <property type="entry name" value="DNA_S_dndE"/>
    <property type="match status" value="1"/>
</dbReference>
<evidence type="ECO:0000313" key="2">
    <source>
        <dbReference type="Proteomes" id="UP001611383"/>
    </source>
</evidence>
<dbReference type="RefSeq" id="WP_395815480.1">
    <property type="nucleotide sequence ID" value="NZ_CP043494.1"/>
</dbReference>
<dbReference type="InterPro" id="IPR014969">
    <property type="entry name" value="DNA_S_DndE"/>
</dbReference>
<name>A0ABY9WKI4_9BACT</name>
<dbReference type="EMBL" id="CP043494">
    <property type="protein sequence ID" value="WNG43783.1"/>
    <property type="molecule type" value="Genomic_DNA"/>
</dbReference>
<keyword evidence="2" id="KW-1185">Reference proteome</keyword>
<accession>A0ABY9WKI4</accession>
<gene>
    <name evidence="1" type="primary">dndE</name>
    <name evidence="1" type="ORF">F0U60_06490</name>
</gene>
<sequence>MVIEHIKLSQQAKEQLIKLKRVTGIMNWNVLCRWAFCTSLAEPTPPHAMRIPADSSVEMTWKTFGGEHAEIYEALLRARCLRDGLELSDEILAEQFRLHLHRGVGYLFADKKMRDVADLFRRIPELAS</sequence>
<reference evidence="1 2" key="1">
    <citation type="submission" date="2019-08" db="EMBL/GenBank/DDBJ databases">
        <title>Archangium and Cystobacter genomes.</title>
        <authorList>
            <person name="Chen I.-C.K."/>
            <person name="Wielgoss S."/>
        </authorList>
    </citation>
    <scope>NUCLEOTIDE SEQUENCE [LARGE SCALE GENOMIC DNA]</scope>
    <source>
        <strain evidence="1 2">Cbm 6</strain>
    </source>
</reference>
<dbReference type="Pfam" id="PF08870">
    <property type="entry name" value="DndE"/>
    <property type="match status" value="1"/>
</dbReference>
<dbReference type="Proteomes" id="UP001611383">
    <property type="component" value="Chromosome"/>
</dbReference>
<proteinExistence type="predicted"/>
<organism evidence="1 2">
    <name type="scientific">Archangium minus</name>
    <dbReference type="NCBI Taxonomy" id="83450"/>
    <lineage>
        <taxon>Bacteria</taxon>
        <taxon>Pseudomonadati</taxon>
        <taxon>Myxococcota</taxon>
        <taxon>Myxococcia</taxon>
        <taxon>Myxococcales</taxon>
        <taxon>Cystobacterineae</taxon>
        <taxon>Archangiaceae</taxon>
        <taxon>Archangium</taxon>
    </lineage>
</organism>
<dbReference type="Gene3D" id="1.10.1220.160">
    <property type="entry name" value="DNA sulphur modification protein DndE"/>
    <property type="match status" value="1"/>
</dbReference>
<protein>
    <submittedName>
        <fullName evidence="1">DNA sulfur modification protein DndE</fullName>
    </submittedName>
</protein>
<dbReference type="InterPro" id="IPR038472">
    <property type="entry name" value="DndE_sf"/>
</dbReference>